<dbReference type="PRINTS" id="PR00035">
    <property type="entry name" value="HTHGNTR"/>
</dbReference>
<evidence type="ECO:0000313" key="5">
    <source>
        <dbReference type="EMBL" id="SDR92844.1"/>
    </source>
</evidence>
<dbReference type="Proteomes" id="UP000198983">
    <property type="component" value="Chromosome I"/>
</dbReference>
<gene>
    <name evidence="5" type="ORF">SAMN04489717_1059</name>
</gene>
<dbReference type="SMART" id="SM00866">
    <property type="entry name" value="UTRA"/>
    <property type="match status" value="1"/>
</dbReference>
<dbReference type="InterPro" id="IPR000524">
    <property type="entry name" value="Tscrpt_reg_HTH_GntR"/>
</dbReference>
<dbReference type="OrthoDB" id="8584262at2"/>
<reference evidence="5 6" key="1">
    <citation type="submission" date="2016-10" db="EMBL/GenBank/DDBJ databases">
        <authorList>
            <person name="de Groot N.N."/>
        </authorList>
    </citation>
    <scope>NUCLEOTIDE SEQUENCE [LARGE SCALE GENOMIC DNA]</scope>
    <source>
        <strain evidence="5 6">DSM 22024</strain>
    </source>
</reference>
<evidence type="ECO:0000256" key="1">
    <source>
        <dbReference type="ARBA" id="ARBA00023015"/>
    </source>
</evidence>
<dbReference type="InterPro" id="IPR036390">
    <property type="entry name" value="WH_DNA-bd_sf"/>
</dbReference>
<evidence type="ECO:0000313" key="6">
    <source>
        <dbReference type="Proteomes" id="UP000198983"/>
    </source>
</evidence>
<evidence type="ECO:0000256" key="3">
    <source>
        <dbReference type="ARBA" id="ARBA00023163"/>
    </source>
</evidence>
<dbReference type="InterPro" id="IPR028978">
    <property type="entry name" value="Chorismate_lyase_/UTRA_dom_sf"/>
</dbReference>
<dbReference type="SMART" id="SM00345">
    <property type="entry name" value="HTH_GNTR"/>
    <property type="match status" value="1"/>
</dbReference>
<dbReference type="GO" id="GO:0003677">
    <property type="term" value="F:DNA binding"/>
    <property type="evidence" value="ECO:0007669"/>
    <property type="project" value="UniProtKB-KW"/>
</dbReference>
<dbReference type="Gene3D" id="1.10.10.10">
    <property type="entry name" value="Winged helix-like DNA-binding domain superfamily/Winged helix DNA-binding domain"/>
    <property type="match status" value="1"/>
</dbReference>
<proteinExistence type="predicted"/>
<feature type="domain" description="HTH gntR-type" evidence="4">
    <location>
        <begin position="5"/>
        <end position="73"/>
    </location>
</feature>
<dbReference type="SUPFAM" id="SSF64288">
    <property type="entry name" value="Chorismate lyase-like"/>
    <property type="match status" value="1"/>
</dbReference>
<evidence type="ECO:0000256" key="2">
    <source>
        <dbReference type="ARBA" id="ARBA00023125"/>
    </source>
</evidence>
<organism evidence="5 6">
    <name type="scientific">Actinopolymorpha singaporensis</name>
    <dbReference type="NCBI Taxonomy" id="117157"/>
    <lineage>
        <taxon>Bacteria</taxon>
        <taxon>Bacillati</taxon>
        <taxon>Actinomycetota</taxon>
        <taxon>Actinomycetes</taxon>
        <taxon>Propionibacteriales</taxon>
        <taxon>Actinopolymorphaceae</taxon>
        <taxon>Actinopolymorpha</taxon>
    </lineage>
</organism>
<keyword evidence="6" id="KW-1185">Reference proteome</keyword>
<dbReference type="CDD" id="cd07377">
    <property type="entry name" value="WHTH_GntR"/>
    <property type="match status" value="1"/>
</dbReference>
<dbReference type="RefSeq" id="WP_092651058.1">
    <property type="nucleotide sequence ID" value="NZ_LT629732.1"/>
</dbReference>
<dbReference type="PANTHER" id="PTHR44846">
    <property type="entry name" value="MANNOSYL-D-GLYCERATE TRANSPORT/METABOLISM SYSTEM REPRESSOR MNGR-RELATED"/>
    <property type="match status" value="1"/>
</dbReference>
<keyword evidence="1" id="KW-0805">Transcription regulation</keyword>
<dbReference type="GO" id="GO:0003700">
    <property type="term" value="F:DNA-binding transcription factor activity"/>
    <property type="evidence" value="ECO:0007669"/>
    <property type="project" value="InterPro"/>
</dbReference>
<evidence type="ECO:0000259" key="4">
    <source>
        <dbReference type="PROSITE" id="PS50949"/>
    </source>
</evidence>
<keyword evidence="2" id="KW-0238">DNA-binding</keyword>
<protein>
    <submittedName>
        <fullName evidence="5">Transcriptional regulator, GntR family</fullName>
    </submittedName>
</protein>
<dbReference type="PANTHER" id="PTHR44846:SF16">
    <property type="entry name" value="TRANSCRIPTIONAL REGULATOR PHNF-RELATED"/>
    <property type="match status" value="1"/>
</dbReference>
<dbReference type="Pfam" id="PF07702">
    <property type="entry name" value="UTRA"/>
    <property type="match status" value="1"/>
</dbReference>
<dbReference type="PROSITE" id="PS50949">
    <property type="entry name" value="HTH_GNTR"/>
    <property type="match status" value="1"/>
</dbReference>
<dbReference type="Pfam" id="PF00392">
    <property type="entry name" value="GntR"/>
    <property type="match status" value="1"/>
</dbReference>
<dbReference type="AlphaFoldDB" id="A0A1H1N1H4"/>
<dbReference type="InterPro" id="IPR011663">
    <property type="entry name" value="UTRA"/>
</dbReference>
<sequence>MSTNESAAALAYAKLADALRRGVYPEGTRLPGERDLAAQVGVSRMTLRQALARLAGEGQLERSAQRGWFVARRMVGEPPSVLQSFTEMARARGLRPTSRVLSTTSRPATPEEAQRLGMAEASKVLEVRRLRGLDDAPVCLDTTVLAADRAGALADADLTDRSLYEALHTLCGVTVARSSYTVQAHAVEREPARLLDLPVGAPVLVGSEVTYDTDDLPVLCGTTLYRGDAYRFQADLYRPLS</sequence>
<dbReference type="STRING" id="117157.SAMN04489717_1059"/>
<accession>A0A1H1N1H4</accession>
<dbReference type="Gene3D" id="3.40.1410.10">
    <property type="entry name" value="Chorismate lyase-like"/>
    <property type="match status" value="1"/>
</dbReference>
<name>A0A1H1N1H4_9ACTN</name>
<dbReference type="InterPro" id="IPR036388">
    <property type="entry name" value="WH-like_DNA-bd_sf"/>
</dbReference>
<keyword evidence="3" id="KW-0804">Transcription</keyword>
<dbReference type="InterPro" id="IPR050679">
    <property type="entry name" value="Bact_HTH_transcr_reg"/>
</dbReference>
<dbReference type="EMBL" id="LT629732">
    <property type="protein sequence ID" value="SDR92844.1"/>
    <property type="molecule type" value="Genomic_DNA"/>
</dbReference>
<dbReference type="SUPFAM" id="SSF46785">
    <property type="entry name" value="Winged helix' DNA-binding domain"/>
    <property type="match status" value="1"/>
</dbReference>